<dbReference type="KEGG" id="dti:Desti_2749"/>
<dbReference type="InterPro" id="IPR003141">
    <property type="entry name" value="Pol/His_phosphatase_N"/>
</dbReference>
<dbReference type="HOGENOM" id="CLU_097071_0_0_7"/>
<proteinExistence type="predicted"/>
<dbReference type="STRING" id="706587.Desti_2749"/>
<accession>I4C784</accession>
<protein>
    <submittedName>
        <fullName evidence="2">Putative metal-dependent phosphoesterase, PHP family</fullName>
    </submittedName>
</protein>
<dbReference type="CDD" id="cd07432">
    <property type="entry name" value="PHP_HisPPase"/>
    <property type="match status" value="1"/>
</dbReference>
<feature type="domain" description="Polymerase/histidinol phosphatase N-terminal" evidence="1">
    <location>
        <begin position="1"/>
        <end position="62"/>
    </location>
</feature>
<evidence type="ECO:0000313" key="2">
    <source>
        <dbReference type="EMBL" id="AFM25425.1"/>
    </source>
</evidence>
<keyword evidence="3" id="KW-1185">Reference proteome</keyword>
<name>I4C784_DESTA</name>
<dbReference type="GO" id="GO:0035312">
    <property type="term" value="F:5'-3' DNA exonuclease activity"/>
    <property type="evidence" value="ECO:0007669"/>
    <property type="project" value="TreeGrafter"/>
</dbReference>
<dbReference type="Pfam" id="PF13263">
    <property type="entry name" value="PHP_C"/>
    <property type="match status" value="1"/>
</dbReference>
<gene>
    <name evidence="2" type="ordered locus">Desti_2749</name>
</gene>
<dbReference type="InterPro" id="IPR016195">
    <property type="entry name" value="Pol/histidinol_Pase-like"/>
</dbReference>
<organism evidence="2 3">
    <name type="scientific">Desulfomonile tiedjei (strain ATCC 49306 / DSM 6799 / DCB-1)</name>
    <dbReference type="NCBI Taxonomy" id="706587"/>
    <lineage>
        <taxon>Bacteria</taxon>
        <taxon>Pseudomonadati</taxon>
        <taxon>Thermodesulfobacteriota</taxon>
        <taxon>Desulfomonilia</taxon>
        <taxon>Desulfomonilales</taxon>
        <taxon>Desulfomonilaceae</taxon>
        <taxon>Desulfomonile</taxon>
    </lineage>
</organism>
<dbReference type="SMART" id="SM00481">
    <property type="entry name" value="POLIIIAc"/>
    <property type="match status" value="1"/>
</dbReference>
<dbReference type="eggNOG" id="COG0613">
    <property type="taxonomic scope" value="Bacteria"/>
</dbReference>
<dbReference type="EMBL" id="CP003360">
    <property type="protein sequence ID" value="AFM25425.1"/>
    <property type="molecule type" value="Genomic_DNA"/>
</dbReference>
<dbReference type="Proteomes" id="UP000006055">
    <property type="component" value="Chromosome"/>
</dbReference>
<dbReference type="GO" id="GO:0004534">
    <property type="term" value="F:5'-3' RNA exonuclease activity"/>
    <property type="evidence" value="ECO:0007669"/>
    <property type="project" value="TreeGrafter"/>
</dbReference>
<dbReference type="PANTHER" id="PTHR42924:SF3">
    <property type="entry name" value="POLYMERASE_HISTIDINOL PHOSPHATASE N-TERMINAL DOMAIN-CONTAINING PROTEIN"/>
    <property type="match status" value="1"/>
</dbReference>
<sequence length="240" mass="26194">MSPCTEIAEMTPVAIVKAAREANLDVIAICDHNSARNTAATRRAAKESGLSVIPGLEITSSEEVHILGLFPSDELAAAVQDEVYARLFGENQEEVFGYQVVVDEFDQVDDMDQRLLIGATTLNTERIVDLIHEFEGLAIASHVDRQGFGIFNQLGFIPPGLKLDALEISKKSDLDTMRTRYRQCNDFPLVTASDAHYLEDIGSAVTVARMAGPTFDELVKAIKGLDGRSIVDLKSCYSAT</sequence>
<dbReference type="PANTHER" id="PTHR42924">
    <property type="entry name" value="EXONUCLEASE"/>
    <property type="match status" value="1"/>
</dbReference>
<dbReference type="AlphaFoldDB" id="I4C784"/>
<reference evidence="3" key="1">
    <citation type="submission" date="2012-06" db="EMBL/GenBank/DDBJ databases">
        <title>Complete sequence of chromosome of Desulfomonile tiedjei DSM 6799.</title>
        <authorList>
            <person name="Lucas S."/>
            <person name="Copeland A."/>
            <person name="Lapidus A."/>
            <person name="Glavina del Rio T."/>
            <person name="Dalin E."/>
            <person name="Tice H."/>
            <person name="Bruce D."/>
            <person name="Goodwin L."/>
            <person name="Pitluck S."/>
            <person name="Peters L."/>
            <person name="Ovchinnikova G."/>
            <person name="Zeytun A."/>
            <person name="Lu M."/>
            <person name="Kyrpides N."/>
            <person name="Mavromatis K."/>
            <person name="Ivanova N."/>
            <person name="Brettin T."/>
            <person name="Detter J.C."/>
            <person name="Han C."/>
            <person name="Larimer F."/>
            <person name="Land M."/>
            <person name="Hauser L."/>
            <person name="Markowitz V."/>
            <person name="Cheng J.-F."/>
            <person name="Hugenholtz P."/>
            <person name="Woyke T."/>
            <person name="Wu D."/>
            <person name="Spring S."/>
            <person name="Schroeder M."/>
            <person name="Brambilla E."/>
            <person name="Klenk H.-P."/>
            <person name="Eisen J.A."/>
        </authorList>
    </citation>
    <scope>NUCLEOTIDE SEQUENCE [LARGE SCALE GENOMIC DNA]</scope>
    <source>
        <strain evidence="3">ATCC 49306 / DSM 6799 / DCB-1</strain>
    </source>
</reference>
<evidence type="ECO:0000313" key="3">
    <source>
        <dbReference type="Proteomes" id="UP000006055"/>
    </source>
</evidence>
<evidence type="ECO:0000259" key="1">
    <source>
        <dbReference type="SMART" id="SM00481"/>
    </source>
</evidence>
<dbReference type="InterPro" id="IPR052018">
    <property type="entry name" value="PHP_domain"/>
</dbReference>
<dbReference type="Gene3D" id="3.20.20.140">
    <property type="entry name" value="Metal-dependent hydrolases"/>
    <property type="match status" value="1"/>
</dbReference>
<dbReference type="SUPFAM" id="SSF89550">
    <property type="entry name" value="PHP domain-like"/>
    <property type="match status" value="1"/>
</dbReference>